<dbReference type="Pfam" id="PF09694">
    <property type="entry name" value="Gcw_chp"/>
    <property type="match status" value="1"/>
</dbReference>
<evidence type="ECO:0008006" key="4">
    <source>
        <dbReference type="Google" id="ProtNLM"/>
    </source>
</evidence>
<reference evidence="2" key="2">
    <citation type="submission" date="2023-01" db="EMBL/GenBank/DDBJ databases">
        <title>Draft genome sequence of Paraferrimonas sedimenticola strain NBRC 101628.</title>
        <authorList>
            <person name="Sun Q."/>
            <person name="Mori K."/>
        </authorList>
    </citation>
    <scope>NUCLEOTIDE SEQUENCE</scope>
    <source>
        <strain evidence="2">NBRC 101628</strain>
    </source>
</reference>
<proteinExistence type="predicted"/>
<dbReference type="NCBIfam" id="TIGR02001">
    <property type="entry name" value="gcw_chp"/>
    <property type="match status" value="1"/>
</dbReference>
<name>A0AA37RY97_9GAMM</name>
<evidence type="ECO:0000313" key="2">
    <source>
        <dbReference type="EMBL" id="GLP97519.1"/>
    </source>
</evidence>
<keyword evidence="1" id="KW-0732">Signal</keyword>
<evidence type="ECO:0000313" key="3">
    <source>
        <dbReference type="Proteomes" id="UP001161422"/>
    </source>
</evidence>
<sequence>MMKSLLCGSAAALALVVGSPASAQESQHQFSANATLASNYIFRGTSLSDDKPALQLGGDYEHSSGFYAGVWGSNYDLAGKTEIEIDWWGGYYAQINDNLGIDLSATRYYYYDVGGHTTEYKIGADLYDGSVAAHYDQHLETWYFEAAYGFGLTEQLSLTPSAGLLTFRESGNSSEYNLGLVLDYSINDYFNAFAGAAYQEVTKSAYVVGVTVAF</sequence>
<feature type="chain" id="PRO_5041406017" description="Outer membrane protein beta-barrel domain-containing protein" evidence="1">
    <location>
        <begin position="24"/>
        <end position="214"/>
    </location>
</feature>
<dbReference type="RefSeq" id="WP_095504643.1">
    <property type="nucleotide sequence ID" value="NZ_BSNC01000006.1"/>
</dbReference>
<feature type="signal peptide" evidence="1">
    <location>
        <begin position="1"/>
        <end position="23"/>
    </location>
</feature>
<gene>
    <name evidence="2" type="ORF">GCM10007895_28260</name>
</gene>
<dbReference type="InterPro" id="IPR010239">
    <property type="entry name" value="CHP02001"/>
</dbReference>
<comment type="caution">
    <text evidence="2">The sequence shown here is derived from an EMBL/GenBank/DDBJ whole genome shotgun (WGS) entry which is preliminary data.</text>
</comment>
<dbReference type="EMBL" id="BSNC01000006">
    <property type="protein sequence ID" value="GLP97519.1"/>
    <property type="molecule type" value="Genomic_DNA"/>
</dbReference>
<accession>A0AA37RY97</accession>
<dbReference type="AlphaFoldDB" id="A0AA37RY97"/>
<organism evidence="2 3">
    <name type="scientific">Paraferrimonas sedimenticola</name>
    <dbReference type="NCBI Taxonomy" id="375674"/>
    <lineage>
        <taxon>Bacteria</taxon>
        <taxon>Pseudomonadati</taxon>
        <taxon>Pseudomonadota</taxon>
        <taxon>Gammaproteobacteria</taxon>
        <taxon>Alteromonadales</taxon>
        <taxon>Ferrimonadaceae</taxon>
        <taxon>Paraferrimonas</taxon>
    </lineage>
</organism>
<keyword evidence="3" id="KW-1185">Reference proteome</keyword>
<evidence type="ECO:0000256" key="1">
    <source>
        <dbReference type="SAM" id="SignalP"/>
    </source>
</evidence>
<reference evidence="2" key="1">
    <citation type="journal article" date="2014" name="Int. J. Syst. Evol. Microbiol.">
        <title>Complete genome sequence of Corynebacterium casei LMG S-19264T (=DSM 44701T), isolated from a smear-ripened cheese.</title>
        <authorList>
            <consortium name="US DOE Joint Genome Institute (JGI-PGF)"/>
            <person name="Walter F."/>
            <person name="Albersmeier A."/>
            <person name="Kalinowski J."/>
            <person name="Ruckert C."/>
        </authorList>
    </citation>
    <scope>NUCLEOTIDE SEQUENCE</scope>
    <source>
        <strain evidence="2">NBRC 101628</strain>
    </source>
</reference>
<dbReference type="Proteomes" id="UP001161422">
    <property type="component" value="Unassembled WGS sequence"/>
</dbReference>
<protein>
    <recommendedName>
        <fullName evidence="4">Outer membrane protein beta-barrel domain-containing protein</fullName>
    </recommendedName>
</protein>